<evidence type="ECO:0000313" key="1">
    <source>
        <dbReference type="EMBL" id="KAH3875593.1"/>
    </source>
</evidence>
<accession>A0A9D4RQR6</accession>
<reference evidence="1" key="1">
    <citation type="journal article" date="2019" name="bioRxiv">
        <title>The Genome of the Zebra Mussel, Dreissena polymorpha: A Resource for Invasive Species Research.</title>
        <authorList>
            <person name="McCartney M.A."/>
            <person name="Auch B."/>
            <person name="Kono T."/>
            <person name="Mallez S."/>
            <person name="Zhang Y."/>
            <person name="Obille A."/>
            <person name="Becker A."/>
            <person name="Abrahante J.E."/>
            <person name="Garbe J."/>
            <person name="Badalamenti J.P."/>
            <person name="Herman A."/>
            <person name="Mangelson H."/>
            <person name="Liachko I."/>
            <person name="Sullivan S."/>
            <person name="Sone E.D."/>
            <person name="Koren S."/>
            <person name="Silverstein K.A.T."/>
            <person name="Beckman K.B."/>
            <person name="Gohl D.M."/>
        </authorList>
    </citation>
    <scope>NUCLEOTIDE SEQUENCE</scope>
    <source>
        <strain evidence="1">Duluth1</strain>
        <tissue evidence="1">Whole animal</tissue>
    </source>
</reference>
<dbReference type="EMBL" id="JAIWYP010000002">
    <property type="protein sequence ID" value="KAH3875593.1"/>
    <property type="molecule type" value="Genomic_DNA"/>
</dbReference>
<protein>
    <submittedName>
        <fullName evidence="1">Uncharacterized protein</fullName>
    </submittedName>
</protein>
<keyword evidence="2" id="KW-1185">Reference proteome</keyword>
<comment type="caution">
    <text evidence="1">The sequence shown here is derived from an EMBL/GenBank/DDBJ whole genome shotgun (WGS) entry which is preliminary data.</text>
</comment>
<dbReference type="Proteomes" id="UP000828390">
    <property type="component" value="Unassembled WGS sequence"/>
</dbReference>
<gene>
    <name evidence="1" type="ORF">DPMN_038862</name>
</gene>
<organism evidence="1 2">
    <name type="scientific">Dreissena polymorpha</name>
    <name type="common">Zebra mussel</name>
    <name type="synonym">Mytilus polymorpha</name>
    <dbReference type="NCBI Taxonomy" id="45954"/>
    <lineage>
        <taxon>Eukaryota</taxon>
        <taxon>Metazoa</taxon>
        <taxon>Spiralia</taxon>
        <taxon>Lophotrochozoa</taxon>
        <taxon>Mollusca</taxon>
        <taxon>Bivalvia</taxon>
        <taxon>Autobranchia</taxon>
        <taxon>Heteroconchia</taxon>
        <taxon>Euheterodonta</taxon>
        <taxon>Imparidentia</taxon>
        <taxon>Neoheterodontei</taxon>
        <taxon>Myida</taxon>
        <taxon>Dreissenoidea</taxon>
        <taxon>Dreissenidae</taxon>
        <taxon>Dreissena</taxon>
    </lineage>
</organism>
<proteinExistence type="predicted"/>
<evidence type="ECO:0000313" key="2">
    <source>
        <dbReference type="Proteomes" id="UP000828390"/>
    </source>
</evidence>
<reference evidence="1" key="2">
    <citation type="submission" date="2020-11" db="EMBL/GenBank/DDBJ databases">
        <authorList>
            <person name="McCartney M.A."/>
            <person name="Auch B."/>
            <person name="Kono T."/>
            <person name="Mallez S."/>
            <person name="Becker A."/>
            <person name="Gohl D.M."/>
            <person name="Silverstein K.A.T."/>
            <person name="Koren S."/>
            <person name="Bechman K.B."/>
            <person name="Herman A."/>
            <person name="Abrahante J.E."/>
            <person name="Garbe J."/>
        </authorList>
    </citation>
    <scope>NUCLEOTIDE SEQUENCE</scope>
    <source>
        <strain evidence="1">Duluth1</strain>
        <tissue evidence="1">Whole animal</tissue>
    </source>
</reference>
<dbReference type="AlphaFoldDB" id="A0A9D4RQR6"/>
<sequence>MDSLLVMKCARMFSCPPNQHGFSPCLAHLISMDSLLVMKCAHLKSMDSLLVMKCAIEKVKKILPNFKF</sequence>
<name>A0A9D4RQR6_DREPO</name>